<dbReference type="InterPro" id="IPR036005">
    <property type="entry name" value="Creatinase/aminopeptidase-like"/>
</dbReference>
<keyword evidence="5 6" id="KW-0378">Hydrolase</keyword>
<comment type="cofactor">
    <cofactor evidence="6">
        <name>Co(2+)</name>
        <dbReference type="ChEBI" id="CHEBI:48828"/>
    </cofactor>
    <cofactor evidence="6">
        <name>Zn(2+)</name>
        <dbReference type="ChEBI" id="CHEBI:29105"/>
    </cofactor>
    <cofactor evidence="6">
        <name>Mn(2+)</name>
        <dbReference type="ChEBI" id="CHEBI:29035"/>
    </cofactor>
    <cofactor evidence="6">
        <name>Fe(2+)</name>
        <dbReference type="ChEBI" id="CHEBI:29033"/>
    </cofactor>
    <text evidence="6">Binds 2 divalent metal cations per subunit. Has a high-affinity and a low affinity metal-binding site. The true nature of the physiological cofactor is under debate. The enzyme is active with cobalt, zinc, manganese or divalent iron ions. Most likely, methionine aminopeptidases function as mononuclear Fe(2+)-metalloproteases under physiological conditions, and the catalytically relevant metal-binding site has been assigned to the histidine-containing high-affinity site.</text>
</comment>
<dbReference type="InterPro" id="IPR002467">
    <property type="entry name" value="Pept_M24A_MAP1"/>
</dbReference>
<dbReference type="CDD" id="cd01086">
    <property type="entry name" value="MetAP1"/>
    <property type="match status" value="1"/>
</dbReference>
<feature type="binding site" evidence="6">
    <location>
        <position position="89"/>
    </location>
    <ligand>
        <name>substrate</name>
    </ligand>
</feature>
<comment type="catalytic activity">
    <reaction evidence="6 7">
        <text>Release of N-terminal amino acids, preferentially methionine, from peptides and arylamides.</text>
        <dbReference type="EC" id="3.4.11.18"/>
    </reaction>
</comment>
<organism evidence="9 10">
    <name type="scientific">Paenibacillus polymyxa</name>
    <name type="common">Bacillus polymyxa</name>
    <dbReference type="NCBI Taxonomy" id="1406"/>
    <lineage>
        <taxon>Bacteria</taxon>
        <taxon>Bacillati</taxon>
        <taxon>Bacillota</taxon>
        <taxon>Bacilli</taxon>
        <taxon>Bacillales</taxon>
        <taxon>Paenibacillaceae</taxon>
        <taxon>Paenibacillus</taxon>
    </lineage>
</organism>
<sequence length="260" mass="28781">MNLYAQRRRIPIEIAIRTPEEIGYMREAGRILADCHRTLESRILPGITTLEIDAWVEQFLSKRGATPEQKGYKGFPYATCASVNEVVCHGFPSERVLHDGDIVTIDIVVNKDGWLADRGWTYAVGNISRPVARLLRQTHKALVRGIEVARPGKTLGDIGHAVEKAAGWRRFGNVKPLIGHGIGRQMHEPPEVLHYGRPKTGLPLREGMVITIEPVFTLGTEGAVLWGDDGWTISTADGSWGAQYEHTIAITKNGPYILTS</sequence>
<feature type="binding site" evidence="6">
    <location>
        <position position="245"/>
    </location>
    <ligand>
        <name>a divalent metal cation</name>
        <dbReference type="ChEBI" id="CHEBI:60240"/>
        <label>1</label>
    </ligand>
</feature>
<dbReference type="InterPro" id="IPR000994">
    <property type="entry name" value="Pept_M24"/>
</dbReference>
<name>A0AAE9IBE0_PAEPO</name>
<dbReference type="PRINTS" id="PR00599">
    <property type="entry name" value="MAPEPTIDASE"/>
</dbReference>
<keyword evidence="4 6" id="KW-0479">Metal-binding</keyword>
<dbReference type="GO" id="GO:0006508">
    <property type="term" value="P:proteolysis"/>
    <property type="evidence" value="ECO:0007669"/>
    <property type="project" value="UniProtKB-KW"/>
</dbReference>
<evidence type="ECO:0000256" key="6">
    <source>
        <dbReference type="HAMAP-Rule" id="MF_01974"/>
    </source>
</evidence>
<dbReference type="PANTHER" id="PTHR43330">
    <property type="entry name" value="METHIONINE AMINOPEPTIDASE"/>
    <property type="match status" value="1"/>
</dbReference>
<accession>A0AAE9IBE0</accession>
<keyword evidence="2 6" id="KW-0031">Aminopeptidase</keyword>
<evidence type="ECO:0000256" key="1">
    <source>
        <dbReference type="ARBA" id="ARBA00002521"/>
    </source>
</evidence>
<evidence type="ECO:0000259" key="8">
    <source>
        <dbReference type="Pfam" id="PF00557"/>
    </source>
</evidence>
<dbReference type="GO" id="GO:0005829">
    <property type="term" value="C:cytosol"/>
    <property type="evidence" value="ECO:0007669"/>
    <property type="project" value="TreeGrafter"/>
</dbReference>
<dbReference type="HAMAP" id="MF_01974">
    <property type="entry name" value="MetAP_1"/>
    <property type="match status" value="1"/>
</dbReference>
<reference evidence="9" key="1">
    <citation type="submission" date="2022-11" db="EMBL/GenBank/DDBJ databases">
        <authorList>
            <person name="Vasilchenko N.G."/>
            <person name="Prazdnova E.V."/>
            <person name="Gorovtsov A.V."/>
            <person name="Chistyakov V.A."/>
            <person name="Pak M.L."/>
        </authorList>
    </citation>
    <scope>NUCLEOTIDE SEQUENCE</scope>
    <source>
        <strain evidence="9">R 4.5</strain>
    </source>
</reference>
<evidence type="ECO:0000313" key="10">
    <source>
        <dbReference type="Proteomes" id="UP001055784"/>
    </source>
</evidence>
<feature type="binding site" evidence="6">
    <location>
        <position position="245"/>
    </location>
    <ligand>
        <name>a divalent metal cation</name>
        <dbReference type="ChEBI" id="CHEBI:60240"/>
        <label>2</label>
        <note>catalytic</note>
    </ligand>
</feature>
<dbReference type="AlphaFoldDB" id="A0AAE9IBE0"/>
<dbReference type="GO" id="GO:0070006">
    <property type="term" value="F:metalloaminopeptidase activity"/>
    <property type="evidence" value="ECO:0007669"/>
    <property type="project" value="UniProtKB-UniRule"/>
</dbReference>
<evidence type="ECO:0000256" key="4">
    <source>
        <dbReference type="ARBA" id="ARBA00022723"/>
    </source>
</evidence>
<dbReference type="GO" id="GO:0004239">
    <property type="term" value="F:initiator methionyl aminopeptidase activity"/>
    <property type="evidence" value="ECO:0007669"/>
    <property type="project" value="UniProtKB-UniRule"/>
</dbReference>
<dbReference type="Pfam" id="PF00557">
    <property type="entry name" value="Peptidase_M24"/>
    <property type="match status" value="1"/>
</dbReference>
<dbReference type="PANTHER" id="PTHR43330:SF17">
    <property type="entry name" value="METHIONINE AMINOPEPTIDASE"/>
    <property type="match status" value="1"/>
</dbReference>
<proteinExistence type="inferred from homology"/>
<dbReference type="EMBL" id="CP097770">
    <property type="protein sequence ID" value="URJ48976.1"/>
    <property type="molecule type" value="Genomic_DNA"/>
</dbReference>
<comment type="function">
    <text evidence="1 6">Removes the N-terminal methionine from nascent proteins. The N-terminal methionine is often cleaved when the second residue in the primary sequence is small and uncharged (Met-Ala-, Cys, Gly, Pro, Ser, Thr, or Val). Requires deformylation of the N(alpha)-formylated initiator methionine before it can be hydrolyzed.</text>
</comment>
<dbReference type="Proteomes" id="UP001055784">
    <property type="component" value="Chromosome"/>
</dbReference>
<dbReference type="RefSeq" id="WP_250259517.1">
    <property type="nucleotide sequence ID" value="NZ_CP097770.1"/>
</dbReference>
<comment type="subunit">
    <text evidence="6">Monomer.</text>
</comment>
<dbReference type="GO" id="GO:0046872">
    <property type="term" value="F:metal ion binding"/>
    <property type="evidence" value="ECO:0007669"/>
    <property type="project" value="UniProtKB-UniRule"/>
</dbReference>
<gene>
    <name evidence="6 9" type="primary">map</name>
    <name evidence="9" type="ORF">MF626_003271</name>
</gene>
<dbReference type="EC" id="3.4.11.18" evidence="6 7"/>
<comment type="similarity">
    <text evidence="6">Belongs to the peptidase M24A family. Methionine aminopeptidase type 1 subfamily.</text>
</comment>
<feature type="domain" description="Peptidase M24" evidence="8">
    <location>
        <begin position="24"/>
        <end position="252"/>
    </location>
</feature>
<feature type="binding site" evidence="6">
    <location>
        <position position="180"/>
    </location>
    <ligand>
        <name>a divalent metal cation</name>
        <dbReference type="ChEBI" id="CHEBI:60240"/>
        <label>2</label>
        <note>catalytic</note>
    </ligand>
</feature>
<dbReference type="NCBIfam" id="TIGR00500">
    <property type="entry name" value="met_pdase_I"/>
    <property type="match status" value="1"/>
</dbReference>
<dbReference type="Gene3D" id="3.90.230.10">
    <property type="entry name" value="Creatinase/methionine aminopeptidase superfamily"/>
    <property type="match status" value="1"/>
</dbReference>
<feature type="binding site" evidence="6">
    <location>
        <position position="187"/>
    </location>
    <ligand>
        <name>substrate</name>
    </ligand>
</feature>
<dbReference type="SUPFAM" id="SSF55920">
    <property type="entry name" value="Creatinase/aminopeptidase"/>
    <property type="match status" value="1"/>
</dbReference>
<keyword evidence="3 6" id="KW-0645">Protease</keyword>
<dbReference type="InterPro" id="IPR001714">
    <property type="entry name" value="Pept_M24_MAP"/>
</dbReference>
<feature type="binding site" evidence="6">
    <location>
        <position position="117"/>
    </location>
    <ligand>
        <name>a divalent metal cation</name>
        <dbReference type="ChEBI" id="CHEBI:60240"/>
        <label>1</label>
    </ligand>
</feature>
<protein>
    <recommendedName>
        <fullName evidence="6 7">Methionine aminopeptidase</fullName>
        <shortName evidence="6">MAP</shortName>
        <shortName evidence="6">MetAP</shortName>
        <ecNumber evidence="6 7">3.4.11.18</ecNumber>
    </recommendedName>
    <alternativeName>
        <fullName evidence="6">Peptidase M</fullName>
    </alternativeName>
</protein>
<feature type="binding site" evidence="6">
    <location>
        <position position="106"/>
    </location>
    <ligand>
        <name>a divalent metal cation</name>
        <dbReference type="ChEBI" id="CHEBI:60240"/>
        <label>1</label>
    </ligand>
</feature>
<evidence type="ECO:0000256" key="2">
    <source>
        <dbReference type="ARBA" id="ARBA00022438"/>
    </source>
</evidence>
<feature type="binding site" evidence="6">
    <location>
        <position position="213"/>
    </location>
    <ligand>
        <name>a divalent metal cation</name>
        <dbReference type="ChEBI" id="CHEBI:60240"/>
        <label>2</label>
        <note>catalytic</note>
    </ligand>
</feature>
<evidence type="ECO:0000313" key="9">
    <source>
        <dbReference type="EMBL" id="URJ48976.1"/>
    </source>
</evidence>
<evidence type="ECO:0000256" key="3">
    <source>
        <dbReference type="ARBA" id="ARBA00022670"/>
    </source>
</evidence>
<evidence type="ECO:0000256" key="5">
    <source>
        <dbReference type="ARBA" id="ARBA00022801"/>
    </source>
</evidence>
<feature type="binding site" evidence="6">
    <location>
        <position position="117"/>
    </location>
    <ligand>
        <name>a divalent metal cation</name>
        <dbReference type="ChEBI" id="CHEBI:60240"/>
        <label>2</label>
        <note>catalytic</note>
    </ligand>
</feature>
<evidence type="ECO:0000256" key="7">
    <source>
        <dbReference type="RuleBase" id="RU003653"/>
    </source>
</evidence>